<dbReference type="STRING" id="1156935.QWE_03393"/>
<dbReference type="Proteomes" id="UP000007123">
    <property type="component" value="Unassembled WGS sequence"/>
</dbReference>
<dbReference type="OrthoDB" id="122670at2"/>
<dbReference type="EMBL" id="ALJF01000003">
    <property type="protein sequence ID" value="EKF60803.1"/>
    <property type="molecule type" value="Genomic_DNA"/>
</dbReference>
<evidence type="ECO:0000313" key="2">
    <source>
        <dbReference type="Proteomes" id="UP000007123"/>
    </source>
</evidence>
<dbReference type="InterPro" id="IPR025427">
    <property type="entry name" value="DUF4160"/>
</dbReference>
<dbReference type="PATRIC" id="fig|1156935.5.peg.682"/>
<comment type="caution">
    <text evidence="1">The sequence shown here is derived from an EMBL/GenBank/DDBJ whole genome shotgun (WGS) entry which is preliminary data.</text>
</comment>
<evidence type="ECO:0000313" key="1">
    <source>
        <dbReference type="EMBL" id="EKF60803.1"/>
    </source>
</evidence>
<reference evidence="1 2" key="1">
    <citation type="journal article" date="2012" name="J. Bacteriol.">
        <title>Draft Genome Sequence of Agrobacterium albertimagni Strain AOL15.</title>
        <authorList>
            <person name="Trimble W.L."/>
            <person name="Phung le T."/>
            <person name="Meyer F."/>
            <person name="Gilbert J.A."/>
            <person name="Silver S."/>
        </authorList>
    </citation>
    <scope>NUCLEOTIDE SEQUENCE [LARGE SCALE GENOMIC DNA]</scope>
    <source>
        <strain evidence="1 2">AOL15</strain>
    </source>
</reference>
<proteinExistence type="predicted"/>
<gene>
    <name evidence="1" type="ORF">QWE_03393</name>
</gene>
<evidence type="ECO:0008006" key="3">
    <source>
        <dbReference type="Google" id="ProtNLM"/>
    </source>
</evidence>
<sequence>MPTIFEWKGWKFLFFSLDRGEPPHVHVRKDRKELKLWLDPVRVAYNRRVPDHEVNAIVDVVNEHQKEFVDAWNRYFG</sequence>
<protein>
    <recommendedName>
        <fullName evidence="3">DUF4160 domain-containing protein</fullName>
    </recommendedName>
</protein>
<dbReference type="AlphaFoldDB" id="K2PIX3"/>
<dbReference type="eggNOG" id="ENOG5032YQJ">
    <property type="taxonomic scope" value="Bacteria"/>
</dbReference>
<dbReference type="Pfam" id="PF13711">
    <property type="entry name" value="DUF4160"/>
    <property type="match status" value="1"/>
</dbReference>
<name>K2PIX3_9HYPH</name>
<accession>K2PIX3</accession>
<dbReference type="RefSeq" id="WP_006724671.1">
    <property type="nucleotide sequence ID" value="NZ_ALJF01000003.1"/>
</dbReference>
<keyword evidence="2" id="KW-1185">Reference proteome</keyword>
<organism evidence="1 2">
    <name type="scientific">Agrobacterium albertimagni AOL15</name>
    <dbReference type="NCBI Taxonomy" id="1156935"/>
    <lineage>
        <taxon>Bacteria</taxon>
        <taxon>Pseudomonadati</taxon>
        <taxon>Pseudomonadota</taxon>
        <taxon>Alphaproteobacteria</taxon>
        <taxon>Hyphomicrobiales</taxon>
        <taxon>Rhizobiaceae</taxon>
        <taxon>Rhizobium/Agrobacterium group</taxon>
        <taxon>Agrobacterium</taxon>
    </lineage>
</organism>